<organism evidence="1 2">
    <name type="scientific">Parabacteroides distasonis</name>
    <dbReference type="NCBI Taxonomy" id="823"/>
    <lineage>
        <taxon>Bacteria</taxon>
        <taxon>Pseudomonadati</taxon>
        <taxon>Bacteroidota</taxon>
        <taxon>Bacteroidia</taxon>
        <taxon>Bacteroidales</taxon>
        <taxon>Tannerellaceae</taxon>
        <taxon>Parabacteroides</taxon>
    </lineage>
</organism>
<protein>
    <submittedName>
        <fullName evidence="1">Uncharacterized protein</fullName>
    </submittedName>
</protein>
<dbReference type="Proteomes" id="UP000095591">
    <property type="component" value="Unassembled WGS sequence"/>
</dbReference>
<proteinExistence type="predicted"/>
<gene>
    <name evidence="1" type="ORF">ERS852429_02639</name>
</gene>
<evidence type="ECO:0000313" key="1">
    <source>
        <dbReference type="EMBL" id="CUN22345.1"/>
    </source>
</evidence>
<accession>A0A173V868</accession>
<name>A0A173V868_PARDI</name>
<reference evidence="1 2" key="1">
    <citation type="submission" date="2015-09" db="EMBL/GenBank/DDBJ databases">
        <authorList>
            <consortium name="Pathogen Informatics"/>
        </authorList>
    </citation>
    <scope>NUCLEOTIDE SEQUENCE [LARGE SCALE GENOMIC DNA]</scope>
    <source>
        <strain evidence="1 2">2789STDY5608872</strain>
    </source>
</reference>
<evidence type="ECO:0000313" key="2">
    <source>
        <dbReference type="Proteomes" id="UP000095591"/>
    </source>
</evidence>
<sequence length="224" mass="26216">MKREENALIYADCKYKIGEFVYVFEMFEIKRRKILSITFGDSAQTLKRTRFEEDRHIKNEKEVSYVLTTYETYHESELFKTRLELENGLLKSLLPQLCASSILEMINGNQVVRETIINLAMSENMNIIKAKIKKEEKPKILKEIYAEELPKIREEIEQKERPKIVERIIQEETAIMADKITKEIKTESYNNGWENGYAEAIKKVKNDIPSQINDLVANVFGLVS</sequence>
<dbReference type="RefSeq" id="WP_057319533.1">
    <property type="nucleotide sequence ID" value="NZ_CAJSZN010000001.1"/>
</dbReference>
<dbReference type="AlphaFoldDB" id="A0A173V868"/>
<dbReference type="EMBL" id="CYXP01000006">
    <property type="protein sequence ID" value="CUN22345.1"/>
    <property type="molecule type" value="Genomic_DNA"/>
</dbReference>